<gene>
    <name evidence="1" type="ORF">JYZ213_LOCUS38543</name>
</gene>
<proteinExistence type="predicted"/>
<evidence type="ECO:0000313" key="2">
    <source>
        <dbReference type="Proteomes" id="UP000663845"/>
    </source>
</evidence>
<evidence type="ECO:0000313" key="1">
    <source>
        <dbReference type="EMBL" id="CAF1413646.1"/>
    </source>
</evidence>
<dbReference type="PANTHER" id="PTHR23274:SF11">
    <property type="entry name" value="ATP-DEPENDENT DNA HELICASE PIF1"/>
    <property type="match status" value="1"/>
</dbReference>
<dbReference type="Proteomes" id="UP000663845">
    <property type="component" value="Unassembled WGS sequence"/>
</dbReference>
<dbReference type="AlphaFoldDB" id="A0A815LV77"/>
<name>A0A815LV77_9BILA</name>
<dbReference type="EMBL" id="CAJNOG010001141">
    <property type="protein sequence ID" value="CAF1413646.1"/>
    <property type="molecule type" value="Genomic_DNA"/>
</dbReference>
<dbReference type="InterPro" id="IPR027417">
    <property type="entry name" value="P-loop_NTPase"/>
</dbReference>
<sequence length="540" mass="61754">MNNYRYHDLVQRFALALYILGGKYTYDFVRLNLICALPCPTTITSLIKQSNFKLNESEFRFNFLQEHFISKNIKYSFVSEDSTAVVKKIVYDTATNSFVGFCTPLNNGIPIPHYFRTESFDQLKEWFDSIQKAGFLNLHMIQPISESIANSSPFILSAYGTDNKFTLYDIVRKWVYIFNECSSRHIRIVGYATGMHQFQFQPIPIPILELELVGIGRIGIGIGWNWLELELELVGIGWNWNWNWSELVKNWSELVGIGQELAPILAYRNEVRTQLNNKAAVHNAAQLGLQPMVCVAQDTCKGKPIEHSILMKKLLELSDSKTEHLPGLLPFVPGMPVILTQNLAIELSLINGINGIFRQLVYEADPVSIDALSNTFPNNTQYVHRPLYALIEIARSKIECNLETLQPKIVPIPLMEQTFRVDVTDMLPKNKKPKSNQKAMLSIKRRALPLVPAYCITIHNSQGQTLSKAVIDLKLPNETEDIAAVYVPLSRLKCLIDVAILRPFDYEVLRIKPSKSQVAEIERLDKLYIDTQFRFSEYFQ</sequence>
<comment type="caution">
    <text evidence="1">The sequence shown here is derived from an EMBL/GenBank/DDBJ whole genome shotgun (WGS) entry which is preliminary data.</text>
</comment>
<accession>A0A815LV77</accession>
<dbReference type="SUPFAM" id="SSF52540">
    <property type="entry name" value="P-loop containing nucleoside triphosphate hydrolases"/>
    <property type="match status" value="1"/>
</dbReference>
<organism evidence="1 2">
    <name type="scientific">Adineta steineri</name>
    <dbReference type="NCBI Taxonomy" id="433720"/>
    <lineage>
        <taxon>Eukaryota</taxon>
        <taxon>Metazoa</taxon>
        <taxon>Spiralia</taxon>
        <taxon>Gnathifera</taxon>
        <taxon>Rotifera</taxon>
        <taxon>Eurotatoria</taxon>
        <taxon>Bdelloidea</taxon>
        <taxon>Adinetida</taxon>
        <taxon>Adinetidae</taxon>
        <taxon>Adineta</taxon>
    </lineage>
</organism>
<dbReference type="PANTHER" id="PTHR23274">
    <property type="entry name" value="DNA HELICASE-RELATED"/>
    <property type="match status" value="1"/>
</dbReference>
<protein>
    <submittedName>
        <fullName evidence="1">Uncharacterized protein</fullName>
    </submittedName>
</protein>
<reference evidence="1" key="1">
    <citation type="submission" date="2021-02" db="EMBL/GenBank/DDBJ databases">
        <authorList>
            <person name="Nowell W R."/>
        </authorList>
    </citation>
    <scope>NUCLEOTIDE SEQUENCE</scope>
</reference>